<dbReference type="OrthoDB" id="10284567at2759"/>
<keyword evidence="2" id="KW-1185">Reference proteome</keyword>
<organism evidence="1 2">
    <name type="scientific">Rhizoclosmatium globosum</name>
    <dbReference type="NCBI Taxonomy" id="329046"/>
    <lineage>
        <taxon>Eukaryota</taxon>
        <taxon>Fungi</taxon>
        <taxon>Fungi incertae sedis</taxon>
        <taxon>Chytridiomycota</taxon>
        <taxon>Chytridiomycota incertae sedis</taxon>
        <taxon>Chytridiomycetes</taxon>
        <taxon>Chytridiales</taxon>
        <taxon>Chytriomycetaceae</taxon>
        <taxon>Rhizoclosmatium</taxon>
    </lineage>
</organism>
<accession>A0A1Y2BB78</accession>
<dbReference type="EMBL" id="MCGO01000075">
    <property type="protein sequence ID" value="ORY31747.1"/>
    <property type="molecule type" value="Genomic_DNA"/>
</dbReference>
<protein>
    <submittedName>
        <fullName evidence="1">Uncharacterized protein</fullName>
    </submittedName>
</protein>
<evidence type="ECO:0000313" key="2">
    <source>
        <dbReference type="Proteomes" id="UP000193642"/>
    </source>
</evidence>
<dbReference type="AlphaFoldDB" id="A0A1Y2BB78"/>
<comment type="caution">
    <text evidence="1">The sequence shown here is derived from an EMBL/GenBank/DDBJ whole genome shotgun (WGS) entry which is preliminary data.</text>
</comment>
<evidence type="ECO:0000313" key="1">
    <source>
        <dbReference type="EMBL" id="ORY31747.1"/>
    </source>
</evidence>
<proteinExistence type="predicted"/>
<gene>
    <name evidence="1" type="ORF">BCR33DRAFT_723822</name>
</gene>
<sequence length="163" mass="18155">MKEICWERHKGNSFKQVAGGLSTERTLSTATLVEASVQELESKAVEKTVEPEKTPARKGLTAKELIKRNIVPRKYVEKPKEPDVKQKSVKDEEAELLKLFSKEISALNDIQEMKDKGEDQSLLGMLIGCPYLTGKSRKETEELLQRYGGSCPITSNSALSDGE</sequence>
<reference evidence="1 2" key="1">
    <citation type="submission" date="2016-07" db="EMBL/GenBank/DDBJ databases">
        <title>Pervasive Adenine N6-methylation of Active Genes in Fungi.</title>
        <authorList>
            <consortium name="DOE Joint Genome Institute"/>
            <person name="Mondo S.J."/>
            <person name="Dannebaum R.O."/>
            <person name="Kuo R.C."/>
            <person name="Labutti K."/>
            <person name="Haridas S."/>
            <person name="Kuo A."/>
            <person name="Salamov A."/>
            <person name="Ahrendt S.R."/>
            <person name="Lipzen A."/>
            <person name="Sullivan W."/>
            <person name="Andreopoulos W.B."/>
            <person name="Clum A."/>
            <person name="Lindquist E."/>
            <person name="Daum C."/>
            <person name="Ramamoorthy G.K."/>
            <person name="Gryganskyi A."/>
            <person name="Culley D."/>
            <person name="Magnuson J.K."/>
            <person name="James T.Y."/>
            <person name="O'Malley M.A."/>
            <person name="Stajich J.E."/>
            <person name="Spatafora J.W."/>
            <person name="Visel A."/>
            <person name="Grigoriev I.V."/>
        </authorList>
    </citation>
    <scope>NUCLEOTIDE SEQUENCE [LARGE SCALE GENOMIC DNA]</scope>
    <source>
        <strain evidence="1 2">JEL800</strain>
    </source>
</reference>
<dbReference type="Proteomes" id="UP000193642">
    <property type="component" value="Unassembled WGS sequence"/>
</dbReference>
<name>A0A1Y2BB78_9FUNG</name>